<name>A0A8U0HUB8_9EURY</name>
<dbReference type="Proteomes" id="UP000830729">
    <property type="component" value="Chromosome"/>
</dbReference>
<feature type="transmembrane region" description="Helical" evidence="1">
    <location>
        <begin position="94"/>
        <end position="117"/>
    </location>
</feature>
<keyword evidence="1" id="KW-0472">Membrane</keyword>
<evidence type="ECO:0000313" key="2">
    <source>
        <dbReference type="EMBL" id="UPV74672.1"/>
    </source>
</evidence>
<evidence type="ECO:0000313" key="3">
    <source>
        <dbReference type="Proteomes" id="UP000830729"/>
    </source>
</evidence>
<accession>A0A8U0HUB8</accession>
<dbReference type="RefSeq" id="WP_248650717.1">
    <property type="nucleotide sequence ID" value="NZ_CP096659.1"/>
</dbReference>
<dbReference type="GeneID" id="72183743"/>
<proteinExistence type="predicted"/>
<feature type="transmembrane region" description="Helical" evidence="1">
    <location>
        <begin position="266"/>
        <end position="285"/>
    </location>
</feature>
<reference evidence="2 3" key="1">
    <citation type="submission" date="2022-04" db="EMBL/GenBank/DDBJ databases">
        <title>Diverse halophilic archaea isolated from saline environments.</title>
        <authorList>
            <person name="Cui H.-L."/>
        </authorList>
    </citation>
    <scope>NUCLEOTIDE SEQUENCE [LARGE SCALE GENOMIC DNA]</scope>
    <source>
        <strain evidence="2 3">XZYJT49</strain>
    </source>
</reference>
<protein>
    <submittedName>
        <fullName evidence="2">Uncharacterized protein</fullName>
    </submittedName>
</protein>
<evidence type="ECO:0000256" key="1">
    <source>
        <dbReference type="SAM" id="Phobius"/>
    </source>
</evidence>
<feature type="transmembrane region" description="Helical" evidence="1">
    <location>
        <begin position="70"/>
        <end position="88"/>
    </location>
</feature>
<feature type="transmembrane region" description="Helical" evidence="1">
    <location>
        <begin position="7"/>
        <end position="26"/>
    </location>
</feature>
<sequence>MYAPTRLAGYAVLLLTPIALLAGALFTGGVSPAVLGLEGGVVLAGGVAAATERERALEAPDARELERGDLLDALAVLVAAVVTYWLSVGAGLGPVVASALVGLVAGVAAPEVGVPAYCGSFVGMASPAVFPSTGHLAVAGLVSGVAFVAADGAFDGFGGKLGTLALFGCATTAALTGADFAAGSAFAWADATLFVPVAVAAAVATVALSVRLDLGGVVGSALVGLVAGLGFSAIPVGPGETLAAVAFCASFVGMTSSERLDGEARVALAGAVCGLVFVAVAAAFSGAGGKLGTVAFVSCVTTAGAERLLAQMRS</sequence>
<gene>
    <name evidence="2" type="ORF">M0R89_01050</name>
</gene>
<feature type="transmembrane region" description="Helical" evidence="1">
    <location>
        <begin position="161"/>
        <end position="181"/>
    </location>
</feature>
<dbReference type="AlphaFoldDB" id="A0A8U0HUB8"/>
<keyword evidence="1" id="KW-1133">Transmembrane helix</keyword>
<dbReference type="KEGG" id="halx:M0R89_01050"/>
<dbReference type="EMBL" id="CP096659">
    <property type="protein sequence ID" value="UPV74672.1"/>
    <property type="molecule type" value="Genomic_DNA"/>
</dbReference>
<feature type="transmembrane region" description="Helical" evidence="1">
    <location>
        <begin position="129"/>
        <end position="149"/>
    </location>
</feature>
<keyword evidence="1" id="KW-0812">Transmembrane</keyword>
<keyword evidence="3" id="KW-1185">Reference proteome</keyword>
<feature type="transmembrane region" description="Helical" evidence="1">
    <location>
        <begin position="193"/>
        <end position="212"/>
    </location>
</feature>
<organism evidence="2 3">
    <name type="scientific">Halorussus limi</name>
    <dbReference type="NCBI Taxonomy" id="2938695"/>
    <lineage>
        <taxon>Archaea</taxon>
        <taxon>Methanobacteriati</taxon>
        <taxon>Methanobacteriota</taxon>
        <taxon>Stenosarchaea group</taxon>
        <taxon>Halobacteria</taxon>
        <taxon>Halobacteriales</taxon>
        <taxon>Haladaptataceae</taxon>
        <taxon>Halorussus</taxon>
    </lineage>
</organism>